<dbReference type="Pfam" id="PF00881">
    <property type="entry name" value="Nitroreductase"/>
    <property type="match status" value="1"/>
</dbReference>
<evidence type="ECO:0000259" key="9">
    <source>
        <dbReference type="Pfam" id="PF00881"/>
    </source>
</evidence>
<keyword evidence="3 8" id="KW-0285">Flavoprotein</keyword>
<evidence type="ECO:0000256" key="5">
    <source>
        <dbReference type="ARBA" id="ARBA00022857"/>
    </source>
</evidence>
<evidence type="ECO:0000256" key="7">
    <source>
        <dbReference type="ARBA" id="ARBA00023027"/>
    </source>
</evidence>
<keyword evidence="11" id="KW-1185">Reference proteome</keyword>
<keyword evidence="4 8" id="KW-0288">FMN</keyword>
<evidence type="ECO:0000256" key="1">
    <source>
        <dbReference type="ARBA" id="ARBA00001917"/>
    </source>
</evidence>
<evidence type="ECO:0000256" key="8">
    <source>
        <dbReference type="PIRNR" id="PIRNR000232"/>
    </source>
</evidence>
<gene>
    <name evidence="10" type="ORF">HQN87_14795</name>
</gene>
<dbReference type="Proteomes" id="UP000711047">
    <property type="component" value="Unassembled WGS sequence"/>
</dbReference>
<dbReference type="InterPro" id="IPR029479">
    <property type="entry name" value="Nitroreductase"/>
</dbReference>
<protein>
    <recommendedName>
        <fullName evidence="8">Putative NAD(P)H nitroreductase</fullName>
        <ecNumber evidence="8">1.-.-.-</ecNumber>
    </recommendedName>
</protein>
<dbReference type="InterPro" id="IPR000415">
    <property type="entry name" value="Nitroreductase-like"/>
</dbReference>
<dbReference type="RefSeq" id="WP_173134522.1">
    <property type="nucleotide sequence ID" value="NZ_JABMKX010000007.1"/>
</dbReference>
<evidence type="ECO:0000256" key="6">
    <source>
        <dbReference type="ARBA" id="ARBA00023002"/>
    </source>
</evidence>
<dbReference type="EC" id="1.-.-.-" evidence="8"/>
<dbReference type="Gene3D" id="3.40.109.10">
    <property type="entry name" value="NADH Oxidase"/>
    <property type="match status" value="1"/>
</dbReference>
<keyword evidence="7 8" id="KW-0520">NAD</keyword>
<dbReference type="PIRSF" id="PIRSF000232">
    <property type="entry name" value="YdjA"/>
    <property type="match status" value="1"/>
</dbReference>
<dbReference type="SUPFAM" id="SSF55469">
    <property type="entry name" value="FMN-dependent nitroreductase-like"/>
    <property type="match status" value="1"/>
</dbReference>
<organism evidence="10 11">
    <name type="scientific">Paenibacillus tritici</name>
    <dbReference type="NCBI Taxonomy" id="1873425"/>
    <lineage>
        <taxon>Bacteria</taxon>
        <taxon>Bacillati</taxon>
        <taxon>Bacillota</taxon>
        <taxon>Bacilli</taxon>
        <taxon>Bacillales</taxon>
        <taxon>Paenibacillaceae</taxon>
        <taxon>Paenibacillus</taxon>
    </lineage>
</organism>
<dbReference type="EMBL" id="JABMKX010000007">
    <property type="protein sequence ID" value="NQX46606.1"/>
    <property type="molecule type" value="Genomic_DNA"/>
</dbReference>
<proteinExistence type="inferred from homology"/>
<keyword evidence="6 8" id="KW-0560">Oxidoreductase</keyword>
<evidence type="ECO:0000256" key="3">
    <source>
        <dbReference type="ARBA" id="ARBA00022630"/>
    </source>
</evidence>
<accession>A0ABX2DRY5</accession>
<sequence>MENGIERIIRERRTIKSFTDRPIEKQDLLNLLNAAVWAPFHSKEEPWRFIIFREKGRKVFSDAVLSTYTPAELERFGEGAAKEYCDKTPVHLLVVVREERDPWKMKEAMLAAAAFIQNLQLLAWEQGIGFVWKTSEYNRENVFTSQVGISPEECLIGTLHVGYINKDHVPKPRPRKPAEELVTWVEG</sequence>
<dbReference type="PANTHER" id="PTHR43821">
    <property type="entry name" value="NAD(P)H NITROREDUCTASE YDJA-RELATED"/>
    <property type="match status" value="1"/>
</dbReference>
<dbReference type="InterPro" id="IPR026021">
    <property type="entry name" value="YdjA-like"/>
</dbReference>
<evidence type="ECO:0000256" key="4">
    <source>
        <dbReference type="ARBA" id="ARBA00022643"/>
    </source>
</evidence>
<evidence type="ECO:0000313" key="10">
    <source>
        <dbReference type="EMBL" id="NQX46606.1"/>
    </source>
</evidence>
<name>A0ABX2DRY5_9BACL</name>
<reference evidence="10 11" key="1">
    <citation type="submission" date="2020-05" db="EMBL/GenBank/DDBJ databases">
        <title>Paenibacillus glebae, sp. nov., Paenibacillus humi sp. nov., Paenibacillus pedi sp. nov., Paenibacillus terrestris sp. nov. and Paenibacillus terricola sp. nov., isolated from a forest top soil sample.</title>
        <authorList>
            <person name="Qi S."/>
            <person name="Carlier A."/>
            <person name="Cnockaert M."/>
            <person name="Vandamme P."/>
        </authorList>
    </citation>
    <scope>NUCLEOTIDE SEQUENCE [LARGE SCALE GENOMIC DNA]</scope>
    <source>
        <strain evidence="10 11">LMG 29502</strain>
    </source>
</reference>
<comment type="similarity">
    <text evidence="2 8">Belongs to the nitroreductase family.</text>
</comment>
<dbReference type="CDD" id="cd02135">
    <property type="entry name" value="YdjA-like"/>
    <property type="match status" value="1"/>
</dbReference>
<comment type="cofactor">
    <cofactor evidence="1 8">
        <name>FMN</name>
        <dbReference type="ChEBI" id="CHEBI:58210"/>
    </cofactor>
</comment>
<feature type="domain" description="Nitroreductase" evidence="9">
    <location>
        <begin position="9"/>
        <end position="163"/>
    </location>
</feature>
<comment type="caution">
    <text evidence="10">The sequence shown here is derived from an EMBL/GenBank/DDBJ whole genome shotgun (WGS) entry which is preliminary data.</text>
</comment>
<evidence type="ECO:0000313" key="11">
    <source>
        <dbReference type="Proteomes" id="UP000711047"/>
    </source>
</evidence>
<keyword evidence="5 8" id="KW-0521">NADP</keyword>
<dbReference type="PANTHER" id="PTHR43821:SF1">
    <property type="entry name" value="NAD(P)H NITROREDUCTASE YDJA-RELATED"/>
    <property type="match status" value="1"/>
</dbReference>
<evidence type="ECO:0000256" key="2">
    <source>
        <dbReference type="ARBA" id="ARBA00007118"/>
    </source>
</evidence>
<dbReference type="InterPro" id="IPR052530">
    <property type="entry name" value="NAD(P)H_nitroreductase"/>
</dbReference>